<reference evidence="2 3" key="1">
    <citation type="submission" date="2019-11" db="EMBL/GenBank/DDBJ databases">
        <title>Whole genome sequence of Oryza granulata.</title>
        <authorList>
            <person name="Li W."/>
        </authorList>
    </citation>
    <scope>NUCLEOTIDE SEQUENCE [LARGE SCALE GENOMIC DNA]</scope>
    <source>
        <strain evidence="3">cv. Menghai</strain>
        <tissue evidence="2">Leaf</tissue>
    </source>
</reference>
<evidence type="ECO:0000313" key="2">
    <source>
        <dbReference type="EMBL" id="KAF0929068.1"/>
    </source>
</evidence>
<protein>
    <submittedName>
        <fullName evidence="2">Uncharacterized protein</fullName>
    </submittedName>
</protein>
<feature type="compositionally biased region" description="Basic and acidic residues" evidence="1">
    <location>
        <begin position="114"/>
        <end position="125"/>
    </location>
</feature>
<evidence type="ECO:0000313" key="3">
    <source>
        <dbReference type="Proteomes" id="UP000479710"/>
    </source>
</evidence>
<gene>
    <name evidence="2" type="ORF">E2562_015183</name>
</gene>
<organism evidence="2 3">
    <name type="scientific">Oryza meyeriana var. granulata</name>
    <dbReference type="NCBI Taxonomy" id="110450"/>
    <lineage>
        <taxon>Eukaryota</taxon>
        <taxon>Viridiplantae</taxon>
        <taxon>Streptophyta</taxon>
        <taxon>Embryophyta</taxon>
        <taxon>Tracheophyta</taxon>
        <taxon>Spermatophyta</taxon>
        <taxon>Magnoliopsida</taxon>
        <taxon>Liliopsida</taxon>
        <taxon>Poales</taxon>
        <taxon>Poaceae</taxon>
        <taxon>BOP clade</taxon>
        <taxon>Oryzoideae</taxon>
        <taxon>Oryzeae</taxon>
        <taxon>Oryzinae</taxon>
        <taxon>Oryza</taxon>
        <taxon>Oryza meyeriana</taxon>
    </lineage>
</organism>
<dbReference type="EMBL" id="SPHZ02000002">
    <property type="protein sequence ID" value="KAF0929068.1"/>
    <property type="molecule type" value="Genomic_DNA"/>
</dbReference>
<accession>A0A6G1EWM3</accession>
<feature type="region of interest" description="Disordered" evidence="1">
    <location>
        <begin position="111"/>
        <end position="174"/>
    </location>
</feature>
<proteinExistence type="predicted"/>
<sequence length="174" mass="18857">MYAEAKPISVHMHPRRCLTHCLRRRIVSTNASSFVHTVFPKAILTTLPIPKHSTIPVGKEQLAASVSCLAPTLPCGHLLAPCGIGGRRPVAQHCKVQAALDCCSARSQVTANGRAKEKNQPDRIHGKTGGGDSDESHETQINSDVAQEQPLEEQEQDLVQPLPNTDFLVDTIKS</sequence>
<keyword evidence="3" id="KW-1185">Reference proteome</keyword>
<evidence type="ECO:0000256" key="1">
    <source>
        <dbReference type="SAM" id="MobiDB-lite"/>
    </source>
</evidence>
<name>A0A6G1EWM3_9ORYZ</name>
<dbReference type="AlphaFoldDB" id="A0A6G1EWM3"/>
<comment type="caution">
    <text evidence="2">The sequence shown here is derived from an EMBL/GenBank/DDBJ whole genome shotgun (WGS) entry which is preliminary data.</text>
</comment>
<dbReference type="Proteomes" id="UP000479710">
    <property type="component" value="Unassembled WGS sequence"/>
</dbReference>